<proteinExistence type="predicted"/>
<evidence type="ECO:0000256" key="2">
    <source>
        <dbReference type="PROSITE-ProRule" id="PRU00626"/>
    </source>
</evidence>
<keyword evidence="6" id="KW-1185">Reference proteome</keyword>
<evidence type="ECO:0000256" key="1">
    <source>
        <dbReference type="ARBA" id="ARBA00022884"/>
    </source>
</evidence>
<comment type="caution">
    <text evidence="5">The sequence shown here is derived from an EMBL/GenBank/DDBJ whole genome shotgun (WGS) entry which is preliminary data.</text>
</comment>
<dbReference type="RefSeq" id="WP_376812645.1">
    <property type="nucleotide sequence ID" value="NZ_JBHSDY010000005.1"/>
</dbReference>
<reference evidence="6" key="1">
    <citation type="journal article" date="2019" name="Int. J. Syst. Evol. Microbiol.">
        <title>The Global Catalogue of Microorganisms (GCM) 10K type strain sequencing project: providing services to taxonomists for standard genome sequencing and annotation.</title>
        <authorList>
            <consortium name="The Broad Institute Genomics Platform"/>
            <consortium name="The Broad Institute Genome Sequencing Center for Infectious Disease"/>
            <person name="Wu L."/>
            <person name="Ma J."/>
        </authorList>
    </citation>
    <scope>NUCLEOTIDE SEQUENCE [LARGE SCALE GENOMIC DNA]</scope>
    <source>
        <strain evidence="6">CGMCC 1.19029</strain>
    </source>
</reference>
<dbReference type="Pfam" id="PF01985">
    <property type="entry name" value="CRS1_YhbY"/>
    <property type="match status" value="1"/>
</dbReference>
<evidence type="ECO:0000259" key="4">
    <source>
        <dbReference type="PROSITE" id="PS51295"/>
    </source>
</evidence>
<evidence type="ECO:0000256" key="3">
    <source>
        <dbReference type="SAM" id="MobiDB-lite"/>
    </source>
</evidence>
<dbReference type="EMBL" id="JBHSDY010000005">
    <property type="protein sequence ID" value="MFC4298081.1"/>
    <property type="molecule type" value="Genomic_DNA"/>
</dbReference>
<dbReference type="InterPro" id="IPR001890">
    <property type="entry name" value="RNA-binding_CRM"/>
</dbReference>
<dbReference type="PANTHER" id="PTHR40065">
    <property type="entry name" value="RNA-BINDING PROTEIN YHBY"/>
    <property type="match status" value="1"/>
</dbReference>
<sequence>MPKLELTSQQRSALRAAAHPLHPVVLIGDRGLTAAVLEEIDRTLAAHELIKIRVAGAERDERDAMLAEICETLSCAAVHHLGKTLIIYRPDLLAQQAAQAAENATRAVRKKSEPYVPKKQAAKPRAARPAPQRAAGTQQDGSEERAAPGAGRKTRPTDSRGAGKPTRGNRADASHGIPRRSGGGSALSLRAGRRGSR</sequence>
<dbReference type="Gene3D" id="3.30.110.60">
    <property type="entry name" value="YhbY-like"/>
    <property type="match status" value="1"/>
</dbReference>
<protein>
    <submittedName>
        <fullName evidence="5">YhbY family RNA-binding protein</fullName>
    </submittedName>
</protein>
<keyword evidence="1 2" id="KW-0694">RNA-binding</keyword>
<name>A0ABV8S0T9_9BURK</name>
<accession>A0ABV8S0T9</accession>
<evidence type="ECO:0000313" key="6">
    <source>
        <dbReference type="Proteomes" id="UP001595756"/>
    </source>
</evidence>
<feature type="domain" description="CRM" evidence="4">
    <location>
        <begin position="4"/>
        <end position="100"/>
    </location>
</feature>
<dbReference type="Proteomes" id="UP001595756">
    <property type="component" value="Unassembled WGS sequence"/>
</dbReference>
<organism evidence="5 6">
    <name type="scientific">Castellaniella hirudinis</name>
    <dbReference type="NCBI Taxonomy" id="1144617"/>
    <lineage>
        <taxon>Bacteria</taxon>
        <taxon>Pseudomonadati</taxon>
        <taxon>Pseudomonadota</taxon>
        <taxon>Betaproteobacteria</taxon>
        <taxon>Burkholderiales</taxon>
        <taxon>Alcaligenaceae</taxon>
        <taxon>Castellaniella</taxon>
    </lineage>
</organism>
<dbReference type="PANTHER" id="PTHR40065:SF3">
    <property type="entry name" value="RNA-BINDING PROTEIN YHBY"/>
    <property type="match status" value="1"/>
</dbReference>
<dbReference type="InterPro" id="IPR051925">
    <property type="entry name" value="RNA-binding_domain"/>
</dbReference>
<dbReference type="InterPro" id="IPR035920">
    <property type="entry name" value="YhbY-like_sf"/>
</dbReference>
<gene>
    <name evidence="5" type="ORF">ACFO0J_08510</name>
</gene>
<feature type="region of interest" description="Disordered" evidence="3">
    <location>
        <begin position="104"/>
        <end position="197"/>
    </location>
</feature>
<dbReference type="SUPFAM" id="SSF75471">
    <property type="entry name" value="YhbY-like"/>
    <property type="match status" value="1"/>
</dbReference>
<dbReference type="PROSITE" id="PS51295">
    <property type="entry name" value="CRM"/>
    <property type="match status" value="1"/>
</dbReference>
<evidence type="ECO:0000313" key="5">
    <source>
        <dbReference type="EMBL" id="MFC4298081.1"/>
    </source>
</evidence>
<dbReference type="SMART" id="SM01103">
    <property type="entry name" value="CRS1_YhbY"/>
    <property type="match status" value="1"/>
</dbReference>